<dbReference type="RefSeq" id="WP_021167710.1">
    <property type="nucleotide sequence ID" value="NZ_CTRP01000008.1"/>
</dbReference>
<evidence type="ECO:0000313" key="3">
    <source>
        <dbReference type="Proteomes" id="UP000049855"/>
    </source>
</evidence>
<reference evidence="3" key="1">
    <citation type="submission" date="2015-03" db="EMBL/GenBank/DDBJ databases">
        <authorList>
            <person name="Nijsse Bart"/>
        </authorList>
    </citation>
    <scope>NUCLEOTIDE SEQUENCE [LARGE SCALE GENOMIC DNA]</scope>
</reference>
<dbReference type="SUPFAM" id="SSF56112">
    <property type="entry name" value="Protein kinase-like (PK-like)"/>
    <property type="match status" value="1"/>
</dbReference>
<sequence>MQTLFQEISGSDKWTIIEPIYKGWSDDKKYHIVTNGGAQFLLRISDISKYEVRKKDYETLKRLDEIDVLISRPIDFGVCNKGTHVYFLLAWIEGKDVKDALSTLNNKEQYNLGVKAGKALRKMHSISAPENYIPWTNRFNRKIDRNINKYYACGIEIHGVDKILDYIEKTRYLLDTRPQTFQHGDYHIGNMIITNNYELGIIDFDRLDYGDPWEEFNRIVWCACASSVFAAGRINGYFENDVPELFFRLMALYIASNLLSSVPWAIPYGQEQIDIMRNQIEYALEWYDQFQTIVPKWYLPYSKAK</sequence>
<dbReference type="AlphaFoldDB" id="A0A0U1KXC0"/>
<name>A0A0U1KXC0_9FIRM</name>
<organism evidence="2 3">
    <name type="scientific">Sporomusa ovata</name>
    <dbReference type="NCBI Taxonomy" id="2378"/>
    <lineage>
        <taxon>Bacteria</taxon>
        <taxon>Bacillati</taxon>
        <taxon>Bacillota</taxon>
        <taxon>Negativicutes</taxon>
        <taxon>Selenomonadales</taxon>
        <taxon>Sporomusaceae</taxon>
        <taxon>Sporomusa</taxon>
    </lineage>
</organism>
<dbReference type="InterPro" id="IPR002575">
    <property type="entry name" value="Aminoglycoside_PTrfase"/>
</dbReference>
<evidence type="ECO:0000259" key="1">
    <source>
        <dbReference type="Pfam" id="PF01636"/>
    </source>
</evidence>
<feature type="domain" description="Aminoglycoside phosphotransferase" evidence="1">
    <location>
        <begin position="17"/>
        <end position="240"/>
    </location>
</feature>
<dbReference type="Gene3D" id="3.90.1200.10">
    <property type="match status" value="1"/>
</dbReference>
<gene>
    <name evidence="2" type="ORF">SpAn4DRAFT_4767</name>
</gene>
<evidence type="ECO:0000313" key="2">
    <source>
        <dbReference type="EMBL" id="CQR72078.1"/>
    </source>
</evidence>
<dbReference type="Pfam" id="PF01636">
    <property type="entry name" value="APH"/>
    <property type="match status" value="1"/>
</dbReference>
<dbReference type="PANTHER" id="PTHR41283">
    <property type="entry name" value="AMINOGLYCOSIDE PHOSPHOTRANSFERASE"/>
    <property type="match status" value="1"/>
</dbReference>
<dbReference type="InterPro" id="IPR011009">
    <property type="entry name" value="Kinase-like_dom_sf"/>
</dbReference>
<dbReference type="PANTHER" id="PTHR41283:SF1">
    <property type="entry name" value="AMINOGLYCOSIDE PHOSPHOTRANSFERASE DOMAIN-CONTAINING PROTEIN"/>
    <property type="match status" value="1"/>
</dbReference>
<keyword evidence="3" id="KW-1185">Reference proteome</keyword>
<dbReference type="EMBL" id="CTRP01000008">
    <property type="protein sequence ID" value="CQR72078.1"/>
    <property type="molecule type" value="Genomic_DNA"/>
</dbReference>
<proteinExistence type="predicted"/>
<protein>
    <recommendedName>
        <fullName evidence="1">Aminoglycoside phosphotransferase domain-containing protein</fullName>
    </recommendedName>
</protein>
<dbReference type="Proteomes" id="UP000049855">
    <property type="component" value="Unassembled WGS sequence"/>
</dbReference>
<accession>A0A0U1KXC0</accession>